<reference evidence="1" key="1">
    <citation type="journal article" date="2015" name="Nature">
        <title>Complex archaea that bridge the gap between prokaryotes and eukaryotes.</title>
        <authorList>
            <person name="Spang A."/>
            <person name="Saw J.H."/>
            <person name="Jorgensen S.L."/>
            <person name="Zaremba-Niedzwiedzka K."/>
            <person name="Martijn J."/>
            <person name="Lind A.E."/>
            <person name="van Eijk R."/>
            <person name="Schleper C."/>
            <person name="Guy L."/>
            <person name="Ettema T.J."/>
        </authorList>
    </citation>
    <scope>NUCLEOTIDE SEQUENCE</scope>
</reference>
<comment type="caution">
    <text evidence="1">The sequence shown here is derived from an EMBL/GenBank/DDBJ whole genome shotgun (WGS) entry which is preliminary data.</text>
</comment>
<sequence length="207" mass="22585">MAKVLLVVAFLLLVFTTPLSAAVNATVPSNTSVSFSTTHKNMSWTITASSGDSGRAALWISLLPGNSGYTCTGNTQKANTAIRHDAPQQNWAGSSSVLTWDVLEWIHYGYSVESLIQNREITFDQSGDSYLCFEVRVFVIKEVPSLAFFHTTFTIVKLTEAVANNDAPIEGAADEVGGVFQDILPFNEVIFLATIISITFLRRKQNA</sequence>
<accession>A0A0F9WVP1</accession>
<dbReference type="AlphaFoldDB" id="A0A0F9WVP1"/>
<name>A0A0F9WVP1_9ZZZZ</name>
<dbReference type="EMBL" id="LAZR01000191">
    <property type="protein sequence ID" value="KKN83008.1"/>
    <property type="molecule type" value="Genomic_DNA"/>
</dbReference>
<protein>
    <submittedName>
        <fullName evidence="1">Uncharacterized protein</fullName>
    </submittedName>
</protein>
<organism evidence="1">
    <name type="scientific">marine sediment metagenome</name>
    <dbReference type="NCBI Taxonomy" id="412755"/>
    <lineage>
        <taxon>unclassified sequences</taxon>
        <taxon>metagenomes</taxon>
        <taxon>ecological metagenomes</taxon>
    </lineage>
</organism>
<gene>
    <name evidence="1" type="ORF">LCGC14_0302600</name>
</gene>
<proteinExistence type="predicted"/>
<evidence type="ECO:0000313" key="1">
    <source>
        <dbReference type="EMBL" id="KKN83008.1"/>
    </source>
</evidence>